<proteinExistence type="predicted"/>
<sequence length="295" mass="33452">MSERIQAIFLQTADPFNYLPMLQETAKTVIEYCRRARYGYESYVGIKRGVWPWQATYNRIHQLNEIMTRGFHGWLIYLDADAYVVDLDFDLESYLRQHNDRAAILTPSMATDHHWDINAGVVLINLGHPLGREIVSIWTQKFAALSDERLAAAEQWLDADSDQDMIQCILRERDDIASAVYLQATNLINSSFATFIRQHLRSYTQDFAARLRSISGEVEAVLDGRSPDDPVRGSSTVGAQIVDAVYRGLLRRDADDAGRQNAMANLEHLGINEGLPRLLNEVMGSEEFANNIARS</sequence>
<dbReference type="EMBL" id="VTOU01000002">
    <property type="protein sequence ID" value="TZG27953.1"/>
    <property type="molecule type" value="Genomic_DNA"/>
</dbReference>
<evidence type="ECO:0008006" key="3">
    <source>
        <dbReference type="Google" id="ProtNLM"/>
    </source>
</evidence>
<organism evidence="1 2">
    <name type="scientific">Sphingomonas montanisoli</name>
    <dbReference type="NCBI Taxonomy" id="2606412"/>
    <lineage>
        <taxon>Bacteria</taxon>
        <taxon>Pseudomonadati</taxon>
        <taxon>Pseudomonadota</taxon>
        <taxon>Alphaproteobacteria</taxon>
        <taxon>Sphingomonadales</taxon>
        <taxon>Sphingomonadaceae</taxon>
        <taxon>Sphingomonas</taxon>
    </lineage>
</organism>
<evidence type="ECO:0000313" key="2">
    <source>
        <dbReference type="Proteomes" id="UP000322077"/>
    </source>
</evidence>
<evidence type="ECO:0000313" key="1">
    <source>
        <dbReference type="EMBL" id="TZG27953.1"/>
    </source>
</evidence>
<dbReference type="InterPro" id="IPR029044">
    <property type="entry name" value="Nucleotide-diphossugar_trans"/>
</dbReference>
<name>A0A5D9C9E9_9SPHN</name>
<dbReference type="RefSeq" id="WP_149522166.1">
    <property type="nucleotide sequence ID" value="NZ_VTOU01000002.1"/>
</dbReference>
<reference evidence="1 2" key="1">
    <citation type="submission" date="2019-08" db="EMBL/GenBank/DDBJ databases">
        <authorList>
            <person name="Wang G."/>
            <person name="Xu Z."/>
        </authorList>
    </citation>
    <scope>NUCLEOTIDE SEQUENCE [LARGE SCALE GENOMIC DNA]</scope>
    <source>
        <strain evidence="1 2">ZX</strain>
    </source>
</reference>
<keyword evidence="2" id="KW-1185">Reference proteome</keyword>
<dbReference type="AlphaFoldDB" id="A0A5D9C9E9"/>
<dbReference type="Proteomes" id="UP000322077">
    <property type="component" value="Unassembled WGS sequence"/>
</dbReference>
<protein>
    <recommendedName>
        <fullName evidence="3">Nucleotide-diphospho-sugar transferase domain-containing protein</fullName>
    </recommendedName>
</protein>
<dbReference type="SUPFAM" id="SSF53448">
    <property type="entry name" value="Nucleotide-diphospho-sugar transferases"/>
    <property type="match status" value="1"/>
</dbReference>
<gene>
    <name evidence="1" type="ORF">FYJ91_10455</name>
</gene>
<comment type="caution">
    <text evidence="1">The sequence shown here is derived from an EMBL/GenBank/DDBJ whole genome shotgun (WGS) entry which is preliminary data.</text>
</comment>
<dbReference type="Gene3D" id="3.90.550.10">
    <property type="entry name" value="Spore Coat Polysaccharide Biosynthesis Protein SpsA, Chain A"/>
    <property type="match status" value="1"/>
</dbReference>
<accession>A0A5D9C9E9</accession>